<reference evidence="1" key="1">
    <citation type="submission" date="2019-08" db="EMBL/GenBank/DDBJ databases">
        <authorList>
            <person name="Kucharzyk K."/>
            <person name="Murdoch R.W."/>
            <person name="Higgins S."/>
            <person name="Loffler F."/>
        </authorList>
    </citation>
    <scope>NUCLEOTIDE SEQUENCE</scope>
</reference>
<dbReference type="EMBL" id="VSSQ01120044">
    <property type="protein sequence ID" value="MPN53184.1"/>
    <property type="molecule type" value="Genomic_DNA"/>
</dbReference>
<comment type="caution">
    <text evidence="1">The sequence shown here is derived from an EMBL/GenBank/DDBJ whole genome shotgun (WGS) entry which is preliminary data.</text>
</comment>
<protein>
    <submittedName>
        <fullName evidence="1">Uncharacterized protein</fullName>
    </submittedName>
</protein>
<name>A0A645IXS7_9ZZZZ</name>
<accession>A0A645IXS7</accession>
<proteinExistence type="predicted"/>
<gene>
    <name evidence="1" type="ORF">SDC9_200848</name>
</gene>
<evidence type="ECO:0000313" key="1">
    <source>
        <dbReference type="EMBL" id="MPN53184.1"/>
    </source>
</evidence>
<sequence>MKKGPAGFGWSLNVLVILVGSSPDVHLFGFCDELVAEIRVGDGDDGVTFFPGGQTLEVDLSVFGYQVVDVRTGVGNNGAWLQGRYDTGFHFAVSGHKGG</sequence>
<dbReference type="AlphaFoldDB" id="A0A645IXS7"/>
<organism evidence="1">
    <name type="scientific">bioreactor metagenome</name>
    <dbReference type="NCBI Taxonomy" id="1076179"/>
    <lineage>
        <taxon>unclassified sequences</taxon>
        <taxon>metagenomes</taxon>
        <taxon>ecological metagenomes</taxon>
    </lineage>
</organism>